<keyword evidence="1" id="KW-0677">Repeat</keyword>
<dbReference type="InterPro" id="IPR000408">
    <property type="entry name" value="Reg_chr_condens"/>
</dbReference>
<dbReference type="AlphaFoldDB" id="A0A366KD77"/>
<feature type="region of interest" description="Disordered" evidence="2">
    <location>
        <begin position="1"/>
        <end position="35"/>
    </location>
</feature>
<gene>
    <name evidence="3" type="ORF">CRD59_05670</name>
</gene>
<dbReference type="SUPFAM" id="SSF50985">
    <property type="entry name" value="RCC1/BLIP-II"/>
    <property type="match status" value="1"/>
</dbReference>
<dbReference type="PANTHER" id="PTHR22870:SF408">
    <property type="entry name" value="OS09G0560450 PROTEIN"/>
    <property type="match status" value="1"/>
</dbReference>
<name>A0A366KD77_9BIFI</name>
<evidence type="ECO:0000256" key="2">
    <source>
        <dbReference type="SAM" id="MobiDB-lite"/>
    </source>
</evidence>
<evidence type="ECO:0000313" key="4">
    <source>
        <dbReference type="Proteomes" id="UP000252345"/>
    </source>
</evidence>
<evidence type="ECO:0000256" key="1">
    <source>
        <dbReference type="ARBA" id="ARBA00022737"/>
    </source>
</evidence>
<dbReference type="InterPro" id="IPR051210">
    <property type="entry name" value="Ub_ligase/GEF_domain"/>
</dbReference>
<protein>
    <recommendedName>
        <fullName evidence="5">Chromosome condensation regulator RCC1</fullName>
    </recommendedName>
</protein>
<dbReference type="Gene3D" id="2.130.10.30">
    <property type="entry name" value="Regulator of chromosome condensation 1/beta-lactamase-inhibitor protein II"/>
    <property type="match status" value="1"/>
</dbReference>
<sequence>AYSWGRNSWGQLGNGSSDTNPHPTPARVTDPAPNTRWTTISAGDFHSLAIDSNGHAYSWGDNRYGQLGDNSNTDRNTPVPVGLRTIAVTGITLDRSDATPPPTWNTGNHTWDTTAPAHPDGQVTANIHWTLAGQPQPDYPLTYTYTHQYTLPKAGSIPIQRLSGGTLLLLTTLAALTTTAHRHSRRHQPRRHTTISA</sequence>
<dbReference type="Pfam" id="PF00415">
    <property type="entry name" value="RCC1"/>
    <property type="match status" value="2"/>
</dbReference>
<keyword evidence="4" id="KW-1185">Reference proteome</keyword>
<organism evidence="3 4">
    <name type="scientific">Bifidobacterium xylocopae</name>
    <dbReference type="NCBI Taxonomy" id="2493119"/>
    <lineage>
        <taxon>Bacteria</taxon>
        <taxon>Bacillati</taxon>
        <taxon>Actinomycetota</taxon>
        <taxon>Actinomycetes</taxon>
        <taxon>Bifidobacteriales</taxon>
        <taxon>Bifidobacteriaceae</taxon>
        <taxon>Bifidobacterium</taxon>
    </lineage>
</organism>
<evidence type="ECO:0008006" key="5">
    <source>
        <dbReference type="Google" id="ProtNLM"/>
    </source>
</evidence>
<dbReference type="PROSITE" id="PS50012">
    <property type="entry name" value="RCC1_3"/>
    <property type="match status" value="2"/>
</dbReference>
<reference evidence="3 4" key="1">
    <citation type="submission" date="2017-10" db="EMBL/GenBank/DDBJ databases">
        <title>Bifidobacterium xylocopum sp. nov. and Bifidobacterium aemilianum sp. nov., from the carpenter bee (Xylocopa violacea) digestive tract.</title>
        <authorList>
            <person name="Alberoni D."/>
            <person name="Baffoni L."/>
            <person name="Di Gioia D."/>
            <person name="Gaggia F."/>
            <person name="Biavati B."/>
        </authorList>
    </citation>
    <scope>NUCLEOTIDE SEQUENCE [LARGE SCALE GENOMIC DNA]</scope>
    <source>
        <strain evidence="3 4">XV2</strain>
    </source>
</reference>
<feature type="non-terminal residue" evidence="3">
    <location>
        <position position="1"/>
    </location>
</feature>
<accession>A0A366KD77</accession>
<evidence type="ECO:0000313" key="3">
    <source>
        <dbReference type="EMBL" id="RBP99128.1"/>
    </source>
</evidence>
<dbReference type="Proteomes" id="UP000252345">
    <property type="component" value="Unassembled WGS sequence"/>
</dbReference>
<dbReference type="PANTHER" id="PTHR22870">
    <property type="entry name" value="REGULATOR OF CHROMOSOME CONDENSATION"/>
    <property type="match status" value="1"/>
</dbReference>
<comment type="caution">
    <text evidence="3">The sequence shown here is derived from an EMBL/GenBank/DDBJ whole genome shotgun (WGS) entry which is preliminary data.</text>
</comment>
<dbReference type="PROSITE" id="PS00626">
    <property type="entry name" value="RCC1_2"/>
    <property type="match status" value="1"/>
</dbReference>
<dbReference type="InterPro" id="IPR009091">
    <property type="entry name" value="RCC1/BLIP-II"/>
</dbReference>
<dbReference type="EMBL" id="PDCH01000010">
    <property type="protein sequence ID" value="RBP99128.1"/>
    <property type="molecule type" value="Genomic_DNA"/>
</dbReference>
<proteinExistence type="predicted"/>
<feature type="compositionally biased region" description="Polar residues" evidence="2">
    <location>
        <begin position="1"/>
        <end position="21"/>
    </location>
</feature>